<dbReference type="InterPro" id="IPR009078">
    <property type="entry name" value="Ferritin-like_SF"/>
</dbReference>
<dbReference type="PIRSF" id="PIRSF000040">
    <property type="entry name" value="MMOH_comp"/>
    <property type="match status" value="1"/>
</dbReference>
<keyword evidence="3" id="KW-0378">Hydrolase</keyword>
<name>I8TBQ9_9GAMM</name>
<evidence type="ECO:0000256" key="2">
    <source>
        <dbReference type="ARBA" id="ARBA00023033"/>
    </source>
</evidence>
<dbReference type="InterPro" id="IPR003430">
    <property type="entry name" value="Phenol_Hydrox"/>
</dbReference>
<dbReference type="InterPro" id="IPR012348">
    <property type="entry name" value="RNR-like"/>
</dbReference>
<reference evidence="3 4" key="1">
    <citation type="journal article" date="2012" name="J. Bacteriol.">
        <title>Genome Sequence of n-Alkane-Degrading Hydrocarboniphaga effusa Strain AP103T (ATCC BAA-332T).</title>
        <authorList>
            <person name="Chang H.K."/>
            <person name="Zylstra G.J."/>
            <person name="Chae J.C."/>
        </authorList>
    </citation>
    <scope>NUCLEOTIDE SEQUENCE [LARGE SCALE GENOMIC DNA]</scope>
    <source>
        <strain evidence="3 4">AP103</strain>
    </source>
</reference>
<dbReference type="OrthoDB" id="9806768at2"/>
<dbReference type="GO" id="GO:0016787">
    <property type="term" value="F:hydrolase activity"/>
    <property type="evidence" value="ECO:0007669"/>
    <property type="project" value="UniProtKB-KW"/>
</dbReference>
<dbReference type="GO" id="GO:0016709">
    <property type="term" value="F:oxidoreductase activity, acting on paired donors, with incorporation or reduction of molecular oxygen, NAD(P)H as one donor, and incorporation of one atom of oxygen"/>
    <property type="evidence" value="ECO:0007669"/>
    <property type="project" value="InterPro"/>
</dbReference>
<gene>
    <name evidence="3" type="ORF">WQQ_11200</name>
</gene>
<dbReference type="STRING" id="1172194.WQQ_11200"/>
<dbReference type="SUPFAM" id="SSF47240">
    <property type="entry name" value="Ferritin-like"/>
    <property type="match status" value="1"/>
</dbReference>
<keyword evidence="4" id="KW-1185">Reference proteome</keyword>
<evidence type="ECO:0000256" key="1">
    <source>
        <dbReference type="ARBA" id="ARBA00023002"/>
    </source>
</evidence>
<dbReference type="PATRIC" id="fig|1172194.4.peg.1075"/>
<keyword evidence="2" id="KW-0503">Monooxygenase</keyword>
<evidence type="ECO:0000313" key="4">
    <source>
        <dbReference type="Proteomes" id="UP000003704"/>
    </source>
</evidence>
<comment type="caution">
    <text evidence="3">The sequence shown here is derived from an EMBL/GenBank/DDBJ whole genome shotgun (WGS) entry which is preliminary data.</text>
</comment>
<keyword evidence="1" id="KW-0560">Oxidoreductase</keyword>
<dbReference type="AlphaFoldDB" id="I8TBQ9"/>
<dbReference type="RefSeq" id="WP_007184075.1">
    <property type="nucleotide sequence ID" value="NZ_AKGD01000001.1"/>
</dbReference>
<dbReference type="Proteomes" id="UP000003704">
    <property type="component" value="Unassembled WGS sequence"/>
</dbReference>
<evidence type="ECO:0000313" key="3">
    <source>
        <dbReference type="EMBL" id="EIT70983.1"/>
    </source>
</evidence>
<sequence>MAVEIRTNGVKPVRNTFAHLARRFGDKPATRYQEIAYDVQPEVNLHYKPLWDPDGEIYDRRRTAVAMRDWYALKDPRQFYYGSYTTTRAKQQDALDRQLDFAEKRELLRLLPEDLRESIVFALVPLRHYEWGANMSNCHVAAYGYGTAITQAAIMVTTDRLGMAQHLSRIGLLLDGNSGDSLSRGRSLWMHDPLWQGLRAQVEALFVTRDWFEVLVAQNLAADGVVYPLFYQQFDKRIAARSGSALSALTDYLLRWYEETAKWVDATIKTAAAESPENRDLISQWFRQWRDRMADAVKPLSQSLLGDAADEALSTVLAQLDARATKLGLTV</sequence>
<proteinExistence type="predicted"/>
<dbReference type="EMBL" id="AKGD01000001">
    <property type="protein sequence ID" value="EIT70983.1"/>
    <property type="molecule type" value="Genomic_DNA"/>
</dbReference>
<dbReference type="CDD" id="cd01058">
    <property type="entry name" value="AAMH_B"/>
    <property type="match status" value="1"/>
</dbReference>
<organism evidence="3 4">
    <name type="scientific">Hydrocarboniphaga effusa AP103</name>
    <dbReference type="NCBI Taxonomy" id="1172194"/>
    <lineage>
        <taxon>Bacteria</taxon>
        <taxon>Pseudomonadati</taxon>
        <taxon>Pseudomonadota</taxon>
        <taxon>Gammaproteobacteria</taxon>
        <taxon>Nevskiales</taxon>
        <taxon>Nevskiaceae</taxon>
        <taxon>Hydrocarboniphaga</taxon>
    </lineage>
</organism>
<accession>I8TBQ9</accession>
<dbReference type="Gene3D" id="1.10.620.20">
    <property type="entry name" value="Ribonucleotide Reductase, subunit A"/>
    <property type="match status" value="1"/>
</dbReference>
<protein>
    <submittedName>
        <fullName evidence="3">Phenol hydrolase subunit beta</fullName>
    </submittedName>
</protein>
<dbReference type="InterPro" id="IPR012078">
    <property type="entry name" value="MP_mOase_hydro"/>
</dbReference>
<dbReference type="Pfam" id="PF02332">
    <property type="entry name" value="Phenol_Hydrox"/>
    <property type="match status" value="1"/>
</dbReference>